<dbReference type="HOGENOM" id="CLU_662547_0_0_1"/>
<dbReference type="OrthoDB" id="341898at2759"/>
<comment type="similarity">
    <text evidence="1">Belongs to the PPP4R2 family.</text>
</comment>
<reference evidence="3 4" key="1">
    <citation type="journal article" date="2012" name="Eukaryot. Cell">
        <title>Genome sequence of the Trichosporon asahii environmental strain CBS 8904.</title>
        <authorList>
            <person name="Yang R.Y."/>
            <person name="Li H.T."/>
            <person name="Zhu H."/>
            <person name="Zhou G.P."/>
            <person name="Wang M."/>
            <person name="Wang L."/>
        </authorList>
    </citation>
    <scope>NUCLEOTIDE SEQUENCE [LARGE SCALE GENOMIC DNA]</scope>
    <source>
        <strain evidence="3 4">CBS 8904</strain>
    </source>
</reference>
<name>K1WKB3_TRIAC</name>
<comment type="caution">
    <text evidence="3">The sequence shown here is derived from an EMBL/GenBank/DDBJ whole genome shotgun (WGS) entry which is preliminary data.</text>
</comment>
<sequence length="415" mass="42731">MERELGRGRGHAEHARRSRDSTLPSARPEPAEKGDKQPAPEWGWPAADQSVRGGLGRGGRHWRTQAPRLDGRRGGKARSRGDGEADRGAVLRLSELVIAPTRQHTSIGKFLRAVEKMLTVTTAYAPPSYVYVPPAQFDLGAGPTSPSSVISEMDADSTVPPASMTPMFSPIPFLAGDELGEPMLDQEGNPGDGLMSPLMLSGESNGVFAPQQPQNGSGGAGASGRSPTPEPEEEGGAGGAEAGAAGAAAAGGDGAGAGNSETSETSETTNPGNEPYLGRVDELDAGPLAHTNGADEGDLATGRGEAGNMTPHGMHSRPEPISSTTVIKDDEREIAPLPARAEGVDGGDAVMADAELKEEDKAEKEENPGDKEEAVEAKPADPAETSETKDGSETVAEKAEEKPADAAAEAAEEKA</sequence>
<feature type="region of interest" description="Disordered" evidence="2">
    <location>
        <begin position="1"/>
        <end position="86"/>
    </location>
</feature>
<dbReference type="InterPro" id="IPR015267">
    <property type="entry name" value="PPP4R2"/>
</dbReference>
<dbReference type="EMBL" id="AMBO01000311">
    <property type="protein sequence ID" value="EKD01744.1"/>
    <property type="molecule type" value="Genomic_DNA"/>
</dbReference>
<dbReference type="Proteomes" id="UP000006757">
    <property type="component" value="Unassembled WGS sequence"/>
</dbReference>
<dbReference type="AlphaFoldDB" id="K1WKB3"/>
<organism evidence="3 4">
    <name type="scientific">Trichosporon asahii var. asahii (strain CBS 8904)</name>
    <name type="common">Yeast</name>
    <dbReference type="NCBI Taxonomy" id="1220162"/>
    <lineage>
        <taxon>Eukaryota</taxon>
        <taxon>Fungi</taxon>
        <taxon>Dikarya</taxon>
        <taxon>Basidiomycota</taxon>
        <taxon>Agaricomycotina</taxon>
        <taxon>Tremellomycetes</taxon>
        <taxon>Trichosporonales</taxon>
        <taxon>Trichosporonaceae</taxon>
        <taxon>Trichosporon</taxon>
    </lineage>
</organism>
<feature type="compositionally biased region" description="Basic and acidic residues" evidence="2">
    <location>
        <begin position="354"/>
        <end position="404"/>
    </location>
</feature>
<feature type="compositionally biased region" description="Low complexity" evidence="2">
    <location>
        <begin position="258"/>
        <end position="275"/>
    </location>
</feature>
<dbReference type="eggNOG" id="ENOG502SBAY">
    <property type="taxonomic scope" value="Eukaryota"/>
</dbReference>
<feature type="compositionally biased region" description="Basic and acidic residues" evidence="2">
    <location>
        <begin position="69"/>
        <end position="86"/>
    </location>
</feature>
<dbReference type="GO" id="GO:0005634">
    <property type="term" value="C:nucleus"/>
    <property type="evidence" value="ECO:0007669"/>
    <property type="project" value="TreeGrafter"/>
</dbReference>
<feature type="compositionally biased region" description="Basic and acidic residues" evidence="2">
    <location>
        <begin position="29"/>
        <end position="38"/>
    </location>
</feature>
<dbReference type="STRING" id="1220162.K1WKB3"/>
<dbReference type="GO" id="GO:0019888">
    <property type="term" value="F:protein phosphatase regulator activity"/>
    <property type="evidence" value="ECO:0007669"/>
    <property type="project" value="InterPro"/>
</dbReference>
<dbReference type="PANTHER" id="PTHR16487">
    <property type="entry name" value="PPP4R2-RELATED PROTEIN"/>
    <property type="match status" value="1"/>
</dbReference>
<evidence type="ECO:0000313" key="4">
    <source>
        <dbReference type="Proteomes" id="UP000006757"/>
    </source>
</evidence>
<proteinExistence type="inferred from homology"/>
<feature type="compositionally biased region" description="Basic and acidic residues" evidence="2">
    <location>
        <begin position="1"/>
        <end position="20"/>
    </location>
</feature>
<protein>
    <submittedName>
        <fullName evidence="3">Uncharacterized protein</fullName>
    </submittedName>
</protein>
<evidence type="ECO:0000256" key="1">
    <source>
        <dbReference type="ARBA" id="ARBA00009207"/>
    </source>
</evidence>
<evidence type="ECO:0000313" key="3">
    <source>
        <dbReference type="EMBL" id="EKD01744.1"/>
    </source>
</evidence>
<dbReference type="PANTHER" id="PTHR16487:SF0">
    <property type="entry name" value="PROTEIN PHOSPHATASE 4 REGULATORY SUBUNIT 2-RELATED"/>
    <property type="match status" value="1"/>
</dbReference>
<gene>
    <name evidence="3" type="ORF">A1Q2_03981</name>
</gene>
<dbReference type="InParanoid" id="K1WKB3"/>
<dbReference type="GO" id="GO:0005737">
    <property type="term" value="C:cytoplasm"/>
    <property type="evidence" value="ECO:0007669"/>
    <property type="project" value="TreeGrafter"/>
</dbReference>
<dbReference type="GO" id="GO:0030289">
    <property type="term" value="C:protein phosphatase 4 complex"/>
    <property type="evidence" value="ECO:0007669"/>
    <property type="project" value="InterPro"/>
</dbReference>
<accession>K1WKB3</accession>
<evidence type="ECO:0000256" key="2">
    <source>
        <dbReference type="SAM" id="MobiDB-lite"/>
    </source>
</evidence>
<feature type="region of interest" description="Disordered" evidence="2">
    <location>
        <begin position="181"/>
        <end position="415"/>
    </location>
</feature>
<dbReference type="Pfam" id="PF09184">
    <property type="entry name" value="PPP4R2"/>
    <property type="match status" value="1"/>
</dbReference>
<keyword evidence="4" id="KW-1185">Reference proteome</keyword>